<evidence type="ECO:0000259" key="4">
    <source>
        <dbReference type="PROSITE" id="PS50215"/>
    </source>
</evidence>
<dbReference type="Gene3D" id="3.40.390.10">
    <property type="entry name" value="Collagenase (Catalytic Domain)"/>
    <property type="match status" value="1"/>
</dbReference>
<dbReference type="Gene3D" id="4.10.70.10">
    <property type="entry name" value="Disintegrin domain"/>
    <property type="match status" value="1"/>
</dbReference>
<feature type="disulfide bond" evidence="1">
    <location>
        <begin position="269"/>
        <end position="289"/>
    </location>
</feature>
<dbReference type="Proteomes" id="UP000015101">
    <property type="component" value="Unassembled WGS sequence"/>
</dbReference>
<reference evidence="5 7" key="2">
    <citation type="journal article" date="2013" name="Nature">
        <title>Insights into bilaterian evolution from three spiralian genomes.</title>
        <authorList>
            <person name="Simakov O."/>
            <person name="Marletaz F."/>
            <person name="Cho S.J."/>
            <person name="Edsinger-Gonzales E."/>
            <person name="Havlak P."/>
            <person name="Hellsten U."/>
            <person name="Kuo D.H."/>
            <person name="Larsson T."/>
            <person name="Lv J."/>
            <person name="Arendt D."/>
            <person name="Savage R."/>
            <person name="Osoegawa K."/>
            <person name="de Jong P."/>
            <person name="Grimwood J."/>
            <person name="Chapman J.A."/>
            <person name="Shapiro H."/>
            <person name="Aerts A."/>
            <person name="Otillar R.P."/>
            <person name="Terry A.Y."/>
            <person name="Boore J.L."/>
            <person name="Grigoriev I.V."/>
            <person name="Lindberg D.R."/>
            <person name="Seaver E.C."/>
            <person name="Weisblat D.A."/>
            <person name="Putnam N.H."/>
            <person name="Rokhsar D.S."/>
        </authorList>
    </citation>
    <scope>NUCLEOTIDE SEQUENCE</scope>
</reference>
<dbReference type="InterPro" id="IPR006586">
    <property type="entry name" value="ADAM_Cys-rich"/>
</dbReference>
<feature type="binding site" evidence="2">
    <location>
        <position position="137"/>
    </location>
    <ligand>
        <name>Zn(2+)</name>
        <dbReference type="ChEBI" id="CHEBI:29105"/>
        <note>catalytic</note>
    </ligand>
</feature>
<evidence type="ECO:0000256" key="1">
    <source>
        <dbReference type="PROSITE-ProRule" id="PRU00068"/>
    </source>
</evidence>
<dbReference type="KEGG" id="hro:HELRODRAFT_99722"/>
<dbReference type="PANTHER" id="PTHR11905">
    <property type="entry name" value="ADAM A DISINTEGRIN AND METALLOPROTEASE DOMAIN"/>
    <property type="match status" value="1"/>
</dbReference>
<dbReference type="SMART" id="SM00050">
    <property type="entry name" value="DISIN"/>
    <property type="match status" value="1"/>
</dbReference>
<dbReference type="eggNOG" id="KOG3607">
    <property type="taxonomic scope" value="Eukaryota"/>
</dbReference>
<dbReference type="PROSITE" id="PS50214">
    <property type="entry name" value="DISINTEGRIN_2"/>
    <property type="match status" value="1"/>
</dbReference>
<organism evidence="6 7">
    <name type="scientific">Helobdella robusta</name>
    <name type="common">Californian leech</name>
    <dbReference type="NCBI Taxonomy" id="6412"/>
    <lineage>
        <taxon>Eukaryota</taxon>
        <taxon>Metazoa</taxon>
        <taxon>Spiralia</taxon>
        <taxon>Lophotrochozoa</taxon>
        <taxon>Annelida</taxon>
        <taxon>Clitellata</taxon>
        <taxon>Hirudinea</taxon>
        <taxon>Rhynchobdellida</taxon>
        <taxon>Glossiphoniidae</taxon>
        <taxon>Helobdella</taxon>
    </lineage>
</organism>
<name>T1G9U7_HELRO</name>
<dbReference type="GO" id="GO:0006509">
    <property type="term" value="P:membrane protein ectodomain proteolysis"/>
    <property type="evidence" value="ECO:0000318"/>
    <property type="project" value="GO_Central"/>
</dbReference>
<evidence type="ECO:0000313" key="6">
    <source>
        <dbReference type="EnsemblMetazoa" id="HelroP99722"/>
    </source>
</evidence>
<dbReference type="PANTHER" id="PTHR11905:SF159">
    <property type="entry name" value="ADAM METALLOPROTEASE"/>
    <property type="match status" value="1"/>
</dbReference>
<feature type="domain" description="Disintegrin" evidence="3">
    <location>
        <begin position="206"/>
        <end position="289"/>
    </location>
</feature>
<dbReference type="AlphaFoldDB" id="T1G9U7"/>
<dbReference type="Pfam" id="PF01421">
    <property type="entry name" value="Reprolysin"/>
    <property type="match status" value="1"/>
</dbReference>
<feature type="disulfide bond" evidence="2">
    <location>
        <begin position="156"/>
        <end position="161"/>
    </location>
</feature>
<comment type="caution">
    <text evidence="2">Lacks conserved residue(s) required for the propagation of feature annotation.</text>
</comment>
<dbReference type="HOGENOM" id="CLU_576571_0_0_1"/>
<dbReference type="GO" id="GO:0046872">
    <property type="term" value="F:metal ion binding"/>
    <property type="evidence" value="ECO:0007669"/>
    <property type="project" value="UniProtKB-KW"/>
</dbReference>
<evidence type="ECO:0000313" key="5">
    <source>
        <dbReference type="EMBL" id="ESO03886.1"/>
    </source>
</evidence>
<keyword evidence="2" id="KW-0862">Zinc</keyword>
<dbReference type="RefSeq" id="XP_009017822.1">
    <property type="nucleotide sequence ID" value="XM_009019574.1"/>
</dbReference>
<dbReference type="PROSITE" id="PS50215">
    <property type="entry name" value="ADAM_MEPRO"/>
    <property type="match status" value="1"/>
</dbReference>
<dbReference type="SUPFAM" id="SSF57552">
    <property type="entry name" value="Blood coagulation inhibitor (disintegrin)"/>
    <property type="match status" value="1"/>
</dbReference>
<dbReference type="Pfam" id="PF00200">
    <property type="entry name" value="Disintegrin"/>
    <property type="match status" value="1"/>
</dbReference>
<dbReference type="GeneID" id="20217843"/>
<dbReference type="GO" id="GO:0004222">
    <property type="term" value="F:metalloendopeptidase activity"/>
    <property type="evidence" value="ECO:0000318"/>
    <property type="project" value="GO_Central"/>
</dbReference>
<dbReference type="InterPro" id="IPR036436">
    <property type="entry name" value="Disintegrin_dom_sf"/>
</dbReference>
<dbReference type="EnsemblMetazoa" id="HelroT99722">
    <property type="protein sequence ID" value="HelroP99722"/>
    <property type="gene ID" value="HelroG99722"/>
</dbReference>
<evidence type="ECO:0008006" key="8">
    <source>
        <dbReference type="Google" id="ProtNLM"/>
    </source>
</evidence>
<dbReference type="EMBL" id="AMQM01004400">
    <property type="status" value="NOT_ANNOTATED_CDS"/>
    <property type="molecule type" value="Genomic_DNA"/>
</dbReference>
<sequence length="474" mass="53116">MKSVQYKAVGNNAEKAADQTISTMSAASMYYQKLKIYITGVGMEIYTTQKIVLPVYTDGVEFTKTWSDYKVKNVMDNAPSHDTTMLVLNAHYGTVQGKTQFGATLGVAQLRSMCKWTSALWISLHTDPVTSASTYTHELGHVFGMRHTEEVPGCKCNPPPCIMDAKTSANKNSVYSWASCSIETLAEVYSEHVCLLKRKAAFELFPVLCGNGLPDVGEDCDCGSFPEDYCSRKCCDVKTCKFVVNGSTCATGLCCDLTKCQAMSAGTVCRKSINECDLEDRCDGVSFLCENRRKPNGQMCSNQEYCYKGKCNSRDLQCSEFWYPGTKSGNEKCYQFTYVKPDDCFHCDHHEPTKQNFPCEERNYRCGRLLCSVPGIQYKKPVKHPYSAYSDTCVCASYRFTRGSKHMSYVKDGVKCGTNQACFNRECIKRATLIELSDHETDYGAGNFQPTIELDDVIKISVILYHVMEISFRN</sequence>
<protein>
    <recommendedName>
        <fullName evidence="8">Peptidase M12B domain-containing protein</fullName>
    </recommendedName>
</protein>
<feature type="active site" evidence="2">
    <location>
        <position position="138"/>
    </location>
</feature>
<dbReference type="OrthoDB" id="5951731at2759"/>
<gene>
    <name evidence="6" type="primary">20217843</name>
    <name evidence="5" type="ORF">HELRODRAFT_99722</name>
</gene>
<feature type="binding site" evidence="2">
    <location>
        <position position="141"/>
    </location>
    <ligand>
        <name>Zn(2+)</name>
        <dbReference type="ChEBI" id="CHEBI:29105"/>
        <note>catalytic</note>
    </ligand>
</feature>
<dbReference type="EMBL" id="KB096551">
    <property type="protein sequence ID" value="ESO03886.1"/>
    <property type="molecule type" value="Genomic_DNA"/>
</dbReference>
<keyword evidence="7" id="KW-1185">Reference proteome</keyword>
<dbReference type="CTD" id="20217843"/>
<dbReference type="Pfam" id="PF08516">
    <property type="entry name" value="ADAM_CR"/>
    <property type="match status" value="1"/>
</dbReference>
<dbReference type="SUPFAM" id="SSF55486">
    <property type="entry name" value="Metalloproteases ('zincins'), catalytic domain"/>
    <property type="match status" value="1"/>
</dbReference>
<keyword evidence="2" id="KW-0479">Metal-binding</keyword>
<reference evidence="7" key="1">
    <citation type="submission" date="2012-12" db="EMBL/GenBank/DDBJ databases">
        <authorList>
            <person name="Hellsten U."/>
            <person name="Grimwood J."/>
            <person name="Chapman J.A."/>
            <person name="Shapiro H."/>
            <person name="Aerts A."/>
            <person name="Otillar R.P."/>
            <person name="Terry A.Y."/>
            <person name="Boore J.L."/>
            <person name="Simakov O."/>
            <person name="Marletaz F."/>
            <person name="Cho S.-J."/>
            <person name="Edsinger-Gonzales E."/>
            <person name="Havlak P."/>
            <person name="Kuo D.-H."/>
            <person name="Larsson T."/>
            <person name="Lv J."/>
            <person name="Arendt D."/>
            <person name="Savage R."/>
            <person name="Osoegawa K."/>
            <person name="de Jong P."/>
            <person name="Lindberg D.R."/>
            <person name="Seaver E.C."/>
            <person name="Weisblat D.A."/>
            <person name="Putnam N.H."/>
            <person name="Grigoriev I.V."/>
            <person name="Rokhsar D.S."/>
        </authorList>
    </citation>
    <scope>NUCLEOTIDE SEQUENCE</scope>
</reference>
<reference evidence="6" key="3">
    <citation type="submission" date="2015-06" db="UniProtKB">
        <authorList>
            <consortium name="EnsemblMetazoa"/>
        </authorList>
    </citation>
    <scope>IDENTIFICATION</scope>
</reference>
<proteinExistence type="predicted"/>
<evidence type="ECO:0000256" key="2">
    <source>
        <dbReference type="PROSITE-ProRule" id="PRU00276"/>
    </source>
</evidence>
<evidence type="ECO:0000313" key="7">
    <source>
        <dbReference type="Proteomes" id="UP000015101"/>
    </source>
</evidence>
<dbReference type="InterPro" id="IPR024079">
    <property type="entry name" value="MetalloPept_cat_dom_sf"/>
</dbReference>
<dbReference type="SMART" id="SM00608">
    <property type="entry name" value="ACR"/>
    <property type="match status" value="1"/>
</dbReference>
<dbReference type="InterPro" id="IPR001762">
    <property type="entry name" value="Disintegrin_dom"/>
</dbReference>
<feature type="binding site" evidence="2">
    <location>
        <position position="147"/>
    </location>
    <ligand>
        <name>Zn(2+)</name>
        <dbReference type="ChEBI" id="CHEBI:29105"/>
        <note>catalytic</note>
    </ligand>
</feature>
<feature type="domain" description="Peptidase M12B" evidence="4">
    <location>
        <begin position="1"/>
        <end position="192"/>
    </location>
</feature>
<keyword evidence="2" id="KW-1015">Disulfide bond</keyword>
<dbReference type="InParanoid" id="T1G9U7"/>
<accession>T1G9U7</accession>
<dbReference type="InterPro" id="IPR001590">
    <property type="entry name" value="Peptidase_M12B"/>
</dbReference>
<evidence type="ECO:0000259" key="3">
    <source>
        <dbReference type="PROSITE" id="PS50214"/>
    </source>
</evidence>